<dbReference type="EMBL" id="BAABCQ010000001">
    <property type="protein sequence ID" value="GAA3950527.1"/>
    <property type="molecule type" value="Genomic_DNA"/>
</dbReference>
<name>A0ABP7NMY9_9ACTN</name>
<organism evidence="1 2">
    <name type="scientific">Streptomyces marokkonensis</name>
    <dbReference type="NCBI Taxonomy" id="324855"/>
    <lineage>
        <taxon>Bacteria</taxon>
        <taxon>Bacillati</taxon>
        <taxon>Actinomycetota</taxon>
        <taxon>Actinomycetes</taxon>
        <taxon>Kitasatosporales</taxon>
        <taxon>Streptomycetaceae</taxon>
        <taxon>Streptomyces</taxon>
    </lineage>
</organism>
<dbReference type="RefSeq" id="WP_345587995.1">
    <property type="nucleotide sequence ID" value="NZ_BAABCQ010000001.1"/>
</dbReference>
<evidence type="ECO:0000313" key="2">
    <source>
        <dbReference type="Proteomes" id="UP001500034"/>
    </source>
</evidence>
<gene>
    <name evidence="1" type="ORF">GCM10022384_00450</name>
</gene>
<dbReference type="Proteomes" id="UP001500034">
    <property type="component" value="Unassembled WGS sequence"/>
</dbReference>
<evidence type="ECO:0000313" key="1">
    <source>
        <dbReference type="EMBL" id="GAA3950527.1"/>
    </source>
</evidence>
<comment type="caution">
    <text evidence="1">The sequence shown here is derived from an EMBL/GenBank/DDBJ whole genome shotgun (WGS) entry which is preliminary data.</text>
</comment>
<protein>
    <submittedName>
        <fullName evidence="1">Uncharacterized protein</fullName>
    </submittedName>
</protein>
<keyword evidence="2" id="KW-1185">Reference proteome</keyword>
<accession>A0ABP7NMY9</accession>
<sequence>MTTPRTDLLLRQLDTTWALFEHHAVGLVDALCLWTPEPYHWTVRPDEQGVGRRLPGAGARPGAGADHRMGHLAHRLLVDGH</sequence>
<proteinExistence type="predicted"/>
<reference evidence="2" key="1">
    <citation type="journal article" date="2019" name="Int. J. Syst. Evol. Microbiol.">
        <title>The Global Catalogue of Microorganisms (GCM) 10K type strain sequencing project: providing services to taxonomists for standard genome sequencing and annotation.</title>
        <authorList>
            <consortium name="The Broad Institute Genomics Platform"/>
            <consortium name="The Broad Institute Genome Sequencing Center for Infectious Disease"/>
            <person name="Wu L."/>
            <person name="Ma J."/>
        </authorList>
    </citation>
    <scope>NUCLEOTIDE SEQUENCE [LARGE SCALE GENOMIC DNA]</scope>
    <source>
        <strain evidence="2">JCM 17027</strain>
    </source>
</reference>